<dbReference type="GO" id="GO:0016887">
    <property type="term" value="F:ATP hydrolysis activity"/>
    <property type="evidence" value="ECO:0007669"/>
    <property type="project" value="InterPro"/>
</dbReference>
<dbReference type="Pfam" id="PF00183">
    <property type="entry name" value="HSP90"/>
    <property type="match status" value="1"/>
</dbReference>
<organism evidence="4 5">
    <name type="scientific">Hibiscus syriacus</name>
    <name type="common">Rose of Sharon</name>
    <dbReference type="NCBI Taxonomy" id="106335"/>
    <lineage>
        <taxon>Eukaryota</taxon>
        <taxon>Viridiplantae</taxon>
        <taxon>Streptophyta</taxon>
        <taxon>Embryophyta</taxon>
        <taxon>Tracheophyta</taxon>
        <taxon>Spermatophyta</taxon>
        <taxon>Magnoliopsida</taxon>
        <taxon>eudicotyledons</taxon>
        <taxon>Gunneridae</taxon>
        <taxon>Pentapetalae</taxon>
        <taxon>rosids</taxon>
        <taxon>malvids</taxon>
        <taxon>Malvales</taxon>
        <taxon>Malvaceae</taxon>
        <taxon>Malvoideae</taxon>
        <taxon>Hibiscus</taxon>
    </lineage>
</organism>
<dbReference type="GO" id="GO:0051082">
    <property type="term" value="F:unfolded protein binding"/>
    <property type="evidence" value="ECO:0007669"/>
    <property type="project" value="InterPro"/>
</dbReference>
<evidence type="ECO:0000256" key="1">
    <source>
        <dbReference type="ARBA" id="ARBA00008239"/>
    </source>
</evidence>
<comment type="similarity">
    <text evidence="1">Belongs to the heat shock protein 90 family.</text>
</comment>
<gene>
    <name evidence="4" type="ORF">F3Y22_tig00117056pilonHSYRG00758</name>
</gene>
<dbReference type="PANTHER" id="PTHR11528">
    <property type="entry name" value="HEAT SHOCK PROTEIN 90 FAMILY MEMBER"/>
    <property type="match status" value="1"/>
</dbReference>
<reference evidence="4" key="1">
    <citation type="submission" date="2019-09" db="EMBL/GenBank/DDBJ databases">
        <title>Draft genome information of white flower Hibiscus syriacus.</title>
        <authorList>
            <person name="Kim Y.-M."/>
        </authorList>
    </citation>
    <scope>NUCLEOTIDE SEQUENCE [LARGE SCALE GENOMIC DNA]</scope>
    <source>
        <strain evidence="4">YM2019G1</strain>
    </source>
</reference>
<feature type="region of interest" description="Disordered" evidence="3">
    <location>
        <begin position="67"/>
        <end position="141"/>
    </location>
</feature>
<name>A0A6A2W8K5_HIBSY</name>
<evidence type="ECO:0000313" key="5">
    <source>
        <dbReference type="Proteomes" id="UP000436088"/>
    </source>
</evidence>
<dbReference type="InterPro" id="IPR001404">
    <property type="entry name" value="Hsp90_fam"/>
</dbReference>
<keyword evidence="2" id="KW-0143">Chaperone</keyword>
<dbReference type="EMBL" id="VEPZ02001788">
    <property type="protein sequence ID" value="KAE8654053.1"/>
    <property type="molecule type" value="Genomic_DNA"/>
</dbReference>
<feature type="compositionally biased region" description="Polar residues" evidence="3">
    <location>
        <begin position="79"/>
        <end position="91"/>
    </location>
</feature>
<evidence type="ECO:0008006" key="6">
    <source>
        <dbReference type="Google" id="ProtNLM"/>
    </source>
</evidence>
<dbReference type="AlphaFoldDB" id="A0A6A2W8K5"/>
<keyword evidence="5" id="KW-1185">Reference proteome</keyword>
<sequence length="141" mass="15907">MERIMQAQTLSDARKQACMKGKRILEINPRHPIIKELRERVVKDPEDEGVKQTAQLIYQTALMESGFSFPDPKDFASHIYSSVQSSQNISPDATIEEEEEEDVEETETESETKTGSSTLKVEAEPDKDDADTDSSDLKDEL</sequence>
<dbReference type="Gene3D" id="1.20.120.790">
    <property type="entry name" value="Heat shock protein 90, C-terminal domain"/>
    <property type="match status" value="1"/>
</dbReference>
<evidence type="ECO:0000256" key="3">
    <source>
        <dbReference type="SAM" id="MobiDB-lite"/>
    </source>
</evidence>
<feature type="compositionally biased region" description="Acidic residues" evidence="3">
    <location>
        <begin position="94"/>
        <end position="109"/>
    </location>
</feature>
<dbReference type="Proteomes" id="UP000436088">
    <property type="component" value="Unassembled WGS sequence"/>
</dbReference>
<feature type="compositionally biased region" description="Acidic residues" evidence="3">
    <location>
        <begin position="125"/>
        <end position="134"/>
    </location>
</feature>
<dbReference type="InterPro" id="IPR037196">
    <property type="entry name" value="HSP90_C"/>
</dbReference>
<evidence type="ECO:0000313" key="4">
    <source>
        <dbReference type="EMBL" id="KAE8654053.1"/>
    </source>
</evidence>
<dbReference type="GO" id="GO:0140662">
    <property type="term" value="F:ATP-dependent protein folding chaperone"/>
    <property type="evidence" value="ECO:0007669"/>
    <property type="project" value="InterPro"/>
</dbReference>
<comment type="caution">
    <text evidence="4">The sequence shown here is derived from an EMBL/GenBank/DDBJ whole genome shotgun (WGS) entry which is preliminary data.</text>
</comment>
<dbReference type="GO" id="GO:0005524">
    <property type="term" value="F:ATP binding"/>
    <property type="evidence" value="ECO:0007669"/>
    <property type="project" value="InterPro"/>
</dbReference>
<protein>
    <recommendedName>
        <fullName evidence="6">Endoplasmin-like protein</fullName>
    </recommendedName>
</protein>
<evidence type="ECO:0000256" key="2">
    <source>
        <dbReference type="ARBA" id="ARBA00023186"/>
    </source>
</evidence>
<accession>A0A6A2W8K5</accession>
<proteinExistence type="inferred from homology"/>
<dbReference type="SUPFAM" id="SSF110942">
    <property type="entry name" value="HSP90 C-terminal domain"/>
    <property type="match status" value="1"/>
</dbReference>